<dbReference type="GO" id="GO:0016020">
    <property type="term" value="C:membrane"/>
    <property type="evidence" value="ECO:0007669"/>
    <property type="project" value="TreeGrafter"/>
</dbReference>
<dbReference type="FunFam" id="3.30.70.1590:FF:000006">
    <property type="entry name" value="Myosin XI D"/>
    <property type="match status" value="1"/>
</dbReference>
<dbReference type="Pfam" id="PF02736">
    <property type="entry name" value="Myosin_N"/>
    <property type="match status" value="1"/>
</dbReference>
<dbReference type="GO" id="GO:0000146">
    <property type="term" value="F:microfilament motor activity"/>
    <property type="evidence" value="ECO:0007669"/>
    <property type="project" value="TreeGrafter"/>
</dbReference>
<keyword evidence="6 11" id="KW-0175">Coiled coil</keyword>
<protein>
    <submittedName>
        <fullName evidence="15">Myosin-17-like</fullName>
    </submittedName>
</protein>
<dbReference type="EMBL" id="CACTIH010009107">
    <property type="protein sequence ID" value="CAA3024350.1"/>
    <property type="molecule type" value="Genomic_DNA"/>
</dbReference>
<feature type="region of interest" description="Actin-binding" evidence="10">
    <location>
        <begin position="613"/>
        <end position="635"/>
    </location>
</feature>
<dbReference type="SUPFAM" id="SSF52540">
    <property type="entry name" value="P-loop containing nucleoside triphosphate hydrolases"/>
    <property type="match status" value="2"/>
</dbReference>
<dbReference type="PROSITE" id="PS51844">
    <property type="entry name" value="SH3_LIKE"/>
    <property type="match status" value="1"/>
</dbReference>
<dbReference type="Gene3D" id="1.20.5.190">
    <property type="match status" value="3"/>
</dbReference>
<comment type="caution">
    <text evidence="15">The sequence shown here is derived from an EMBL/GenBank/DDBJ whole genome shotgun (WGS) entry which is preliminary data.</text>
</comment>
<dbReference type="FunFam" id="1.10.10.820:FF:000001">
    <property type="entry name" value="Myosin heavy chain"/>
    <property type="match status" value="1"/>
</dbReference>
<evidence type="ECO:0000256" key="7">
    <source>
        <dbReference type="ARBA" id="ARBA00023123"/>
    </source>
</evidence>
<evidence type="ECO:0000256" key="3">
    <source>
        <dbReference type="ARBA" id="ARBA00022741"/>
    </source>
</evidence>
<reference evidence="15 16" key="1">
    <citation type="submission" date="2019-12" db="EMBL/GenBank/DDBJ databases">
        <authorList>
            <person name="Alioto T."/>
            <person name="Alioto T."/>
            <person name="Gomez Garrido J."/>
        </authorList>
    </citation>
    <scope>NUCLEOTIDE SEQUENCE [LARGE SCALE GENOMIC DNA]</scope>
</reference>
<dbReference type="SMART" id="SM01132">
    <property type="entry name" value="DIL"/>
    <property type="match status" value="1"/>
</dbReference>
<evidence type="ECO:0000313" key="16">
    <source>
        <dbReference type="Proteomes" id="UP000594638"/>
    </source>
</evidence>
<dbReference type="Pfam" id="PF01843">
    <property type="entry name" value="DIL"/>
    <property type="match status" value="1"/>
</dbReference>
<evidence type="ECO:0000256" key="6">
    <source>
        <dbReference type="ARBA" id="ARBA00023054"/>
    </source>
</evidence>
<dbReference type="FunFam" id="1.20.120.720:FF:000011">
    <property type="entry name" value="Myosin 2"/>
    <property type="match status" value="1"/>
</dbReference>
<evidence type="ECO:0000256" key="1">
    <source>
        <dbReference type="ARBA" id="ARBA00008049"/>
    </source>
</evidence>
<dbReference type="FunFam" id="1.20.58.530:FF:000002">
    <property type="entry name" value="Class V myosin"/>
    <property type="match status" value="1"/>
</dbReference>
<dbReference type="PROSITE" id="PS51456">
    <property type="entry name" value="MYOSIN_MOTOR"/>
    <property type="match status" value="1"/>
</dbReference>
<dbReference type="InterPro" id="IPR027417">
    <property type="entry name" value="P-loop_NTPase"/>
</dbReference>
<evidence type="ECO:0000256" key="2">
    <source>
        <dbReference type="ARBA" id="ARBA00022737"/>
    </source>
</evidence>
<keyword evidence="8 10" id="KW-0505">Motor protein</keyword>
<dbReference type="Pfam" id="PF00612">
    <property type="entry name" value="IQ"/>
    <property type="match status" value="4"/>
</dbReference>
<feature type="domain" description="Myosin N-terminal SH3-like" evidence="14">
    <location>
        <begin position="8"/>
        <end position="57"/>
    </location>
</feature>
<dbReference type="InterPro" id="IPR000048">
    <property type="entry name" value="IQ_motif_EF-hand-BS"/>
</dbReference>
<dbReference type="PROSITE" id="PS51126">
    <property type="entry name" value="DILUTE"/>
    <property type="match status" value="1"/>
</dbReference>
<dbReference type="Pfam" id="PF00063">
    <property type="entry name" value="Myosin_head"/>
    <property type="match status" value="1"/>
</dbReference>
<evidence type="ECO:0000259" key="14">
    <source>
        <dbReference type="PROSITE" id="PS51844"/>
    </source>
</evidence>
<keyword evidence="9 10" id="KW-0009">Actin-binding</keyword>
<name>A0A8S0V2A2_OLEEU</name>
<dbReference type="GO" id="GO:0005516">
    <property type="term" value="F:calmodulin binding"/>
    <property type="evidence" value="ECO:0007669"/>
    <property type="project" value="UniProtKB-KW"/>
</dbReference>
<dbReference type="PRINTS" id="PR00193">
    <property type="entry name" value="MYOSINHEAVY"/>
</dbReference>
<dbReference type="PANTHER" id="PTHR13140">
    <property type="entry name" value="MYOSIN"/>
    <property type="match status" value="1"/>
</dbReference>
<dbReference type="PROSITE" id="PS50096">
    <property type="entry name" value="IQ"/>
    <property type="match status" value="4"/>
</dbReference>
<proteinExistence type="inferred from homology"/>
<keyword evidence="5" id="KW-0112">Calmodulin-binding</keyword>
<dbReference type="FunFam" id="1.20.5.190:FF:000001">
    <property type="entry name" value="unconventional myosin-Va"/>
    <property type="match status" value="2"/>
</dbReference>
<dbReference type="Gene3D" id="1.10.10.820">
    <property type="match status" value="1"/>
</dbReference>
<dbReference type="SMART" id="SM00242">
    <property type="entry name" value="MYSc"/>
    <property type="match status" value="1"/>
</dbReference>
<dbReference type="GO" id="GO:0051015">
    <property type="term" value="F:actin filament binding"/>
    <property type="evidence" value="ECO:0007669"/>
    <property type="project" value="TreeGrafter"/>
</dbReference>
<dbReference type="GO" id="GO:0016459">
    <property type="term" value="C:myosin complex"/>
    <property type="evidence" value="ECO:0007669"/>
    <property type="project" value="UniProtKB-KW"/>
</dbReference>
<dbReference type="InterPro" id="IPR036018">
    <property type="entry name" value="MYSc_Myo11"/>
</dbReference>
<dbReference type="InterPro" id="IPR037975">
    <property type="entry name" value="MyosinXI_CBD"/>
</dbReference>
<dbReference type="Gene3D" id="3.40.850.10">
    <property type="entry name" value="Kinesin motor domain"/>
    <property type="match status" value="1"/>
</dbReference>
<dbReference type="InterPro" id="IPR004009">
    <property type="entry name" value="SH3_Myosin"/>
</dbReference>
<dbReference type="CDD" id="cd15475">
    <property type="entry name" value="MyosinXI_CBD"/>
    <property type="match status" value="1"/>
</dbReference>
<feature type="binding site" evidence="10">
    <location>
        <begin position="156"/>
        <end position="163"/>
    </location>
    <ligand>
        <name>ATP</name>
        <dbReference type="ChEBI" id="CHEBI:30616"/>
    </ligand>
</feature>
<dbReference type="Gene3D" id="1.20.58.530">
    <property type="match status" value="1"/>
</dbReference>
<dbReference type="GO" id="GO:0005737">
    <property type="term" value="C:cytoplasm"/>
    <property type="evidence" value="ECO:0007669"/>
    <property type="project" value="TreeGrafter"/>
</dbReference>
<dbReference type="GO" id="GO:0007015">
    <property type="term" value="P:actin filament organization"/>
    <property type="evidence" value="ECO:0007669"/>
    <property type="project" value="InterPro"/>
</dbReference>
<keyword evidence="2" id="KW-0677">Repeat</keyword>
<evidence type="ECO:0000259" key="13">
    <source>
        <dbReference type="PROSITE" id="PS51456"/>
    </source>
</evidence>
<dbReference type="Gene3D" id="3.30.70.1590">
    <property type="match status" value="1"/>
</dbReference>
<evidence type="ECO:0000256" key="10">
    <source>
        <dbReference type="PROSITE-ProRule" id="PRU00782"/>
    </source>
</evidence>
<comment type="similarity">
    <text evidence="1">Belongs to the TRAFAC class myosin-kinesin ATPase superfamily. Myosin family. Plant myosin class XI subfamily.</text>
</comment>
<dbReference type="PANTHER" id="PTHR13140:SF772">
    <property type="entry name" value="MYOSIN-17"/>
    <property type="match status" value="1"/>
</dbReference>
<dbReference type="Gramene" id="OE9A069906T1">
    <property type="protein sequence ID" value="OE9A069906C1"/>
    <property type="gene ID" value="OE9A069906"/>
</dbReference>
<keyword evidence="4 10" id="KW-0067">ATP-binding</keyword>
<dbReference type="GO" id="GO:0005524">
    <property type="term" value="F:ATP binding"/>
    <property type="evidence" value="ECO:0007669"/>
    <property type="project" value="UniProtKB-UniRule"/>
</dbReference>
<dbReference type="GO" id="GO:0030048">
    <property type="term" value="P:actin filament-based movement"/>
    <property type="evidence" value="ECO:0007669"/>
    <property type="project" value="UniProtKB-ARBA"/>
</dbReference>
<dbReference type="CDD" id="cd01384">
    <property type="entry name" value="MYSc_Myo11"/>
    <property type="match status" value="1"/>
</dbReference>
<feature type="coiled-coil region" evidence="11">
    <location>
        <begin position="877"/>
        <end position="950"/>
    </location>
</feature>
<dbReference type="SMART" id="SM00015">
    <property type="entry name" value="IQ"/>
    <property type="match status" value="5"/>
</dbReference>
<evidence type="ECO:0000256" key="4">
    <source>
        <dbReference type="ARBA" id="ARBA00022840"/>
    </source>
</evidence>
<gene>
    <name evidence="15" type="ORF">OLEA9_A069906</name>
</gene>
<dbReference type="Gene3D" id="1.20.120.720">
    <property type="entry name" value="Myosin VI head, motor domain, U50 subdomain"/>
    <property type="match status" value="1"/>
</dbReference>
<dbReference type="OrthoDB" id="6108017at2759"/>
<dbReference type="Proteomes" id="UP000594638">
    <property type="component" value="Unassembled WGS sequence"/>
</dbReference>
<feature type="coiled-coil region" evidence="11">
    <location>
        <begin position="975"/>
        <end position="1051"/>
    </location>
</feature>
<dbReference type="InterPro" id="IPR002710">
    <property type="entry name" value="Dilute_dom"/>
</dbReference>
<dbReference type="InterPro" id="IPR001609">
    <property type="entry name" value="Myosin_head_motor_dom-like"/>
</dbReference>
<evidence type="ECO:0000256" key="8">
    <source>
        <dbReference type="ARBA" id="ARBA00023175"/>
    </source>
</evidence>
<accession>A0A8S0V2A2</accession>
<evidence type="ECO:0000259" key="12">
    <source>
        <dbReference type="PROSITE" id="PS51126"/>
    </source>
</evidence>
<organism evidence="15 16">
    <name type="scientific">Olea europaea subsp. europaea</name>
    <dbReference type="NCBI Taxonomy" id="158383"/>
    <lineage>
        <taxon>Eukaryota</taxon>
        <taxon>Viridiplantae</taxon>
        <taxon>Streptophyta</taxon>
        <taxon>Embryophyta</taxon>
        <taxon>Tracheophyta</taxon>
        <taxon>Spermatophyta</taxon>
        <taxon>Magnoliopsida</taxon>
        <taxon>eudicotyledons</taxon>
        <taxon>Gunneridae</taxon>
        <taxon>Pentapetalae</taxon>
        <taxon>asterids</taxon>
        <taxon>lamiids</taxon>
        <taxon>Lamiales</taxon>
        <taxon>Oleaceae</taxon>
        <taxon>Oleeae</taxon>
        <taxon>Olea</taxon>
    </lineage>
</organism>
<evidence type="ECO:0000256" key="9">
    <source>
        <dbReference type="ARBA" id="ARBA00023203"/>
    </source>
</evidence>
<keyword evidence="7 10" id="KW-0518">Myosin</keyword>
<evidence type="ECO:0000256" key="5">
    <source>
        <dbReference type="ARBA" id="ARBA00022860"/>
    </source>
</evidence>
<keyword evidence="3 10" id="KW-0547">Nucleotide-binding</keyword>
<keyword evidence="16" id="KW-1185">Reference proteome</keyword>
<evidence type="ECO:0000256" key="11">
    <source>
        <dbReference type="SAM" id="Coils"/>
    </source>
</evidence>
<feature type="domain" description="Dilute" evidence="12">
    <location>
        <begin position="1162"/>
        <end position="1473"/>
    </location>
</feature>
<sequence>MAAPVNIIVGSHVWVEDPVLAWIDGEVTRLDGQDVHVNTTNGKKVVANVTKVFPKDTEASPGGVDDMTKLSYLHEPGVLQNLATRYELNEIYTYTGNILIAINPFQRLPHLYDTHMMEQYKGAALGELSPHVFAIADVAYRAMKNEGKSNSILVSGESGAGKTETTKMLMRYLAHLGGRSGVEGRTVEQQVLESNPVLEAFGNAKTVRNNNSSRFGKFVEIQFDKNGRISGAAIRTYLLERSRVCQISYPERNYHCFYLLCAAPLEDREKYKLGSPKSFHYLNQSNCYELDGVSDAEEYLVTRRAMDIVGISEDEQEAIFRVVAAILHLGNIEFAKGEEIDSSVIKDEKSMFHLNTTAELLKCDAKNLEDAMIKRVMVTPEEVITRTLDPESALSSRDALAKTIYSRLFDWIVEKINISIGQDPNSKTIIGVLDIYGFESFKHNSFEQFCINFTNEKLQQHFNQHVFKMEQEEYEKEQINWSYIEFIDNQDVLDLIEKKPGGIIALLDEACMFPKSTHETFAQKLYQTFVKNKRFIKPKLSRTNFTISHYAGEVTYMADLFLDKNKDYVVAEHQDLLTASKCSFVAGLFPPLPEESSKSSKFSSIGSRFKLQLQSLMETLSSTEPHYIRCVKPNNVLKPAIFENINIMQQLRCGGVLEAIRISCAGYPTRRTFDEFILRFGVLAPEVLDGNFDDKVACQMILDKMGLKGYQLGKTKVFLRAGQMAELDARRAEVLGNAARTIQRQIRTHIARKEFISLRQASIQLQSCWRAISAGKVYEQLRREAAALKIQKNFRCYIARKSYLTLQDSAITVQTGMRAMIALNEFRFRKRTKAAIKIQALFRGHNKYFYYKSLQRAALITQCGWRRRVARKELRNLKMAARETGALKEAKDKLEKKVEELTWRLQFEKRLRTELEETKAQEIAKLQEALQSMRTQVEEANDRVIKEREATRKAIEEAPPVIKETPVVVQDTAKIDALTDEVESLKALLLSEKQAAEEVRKVSVDAEARNVDLVRKLEAAEGKVGQLQDSVQRLEEKLSNMESENQVLRQQALTMSPTGKAISARPRTTIVQRTPDNGNIHNGETKVTHDMVLAVANSKEPDSEEKPQKSLNDKQQENQDLLIKCISQDLGYSGGKPIAACVIYKCLLHWRSFEVERTTVFDRVIQTVASAIEVPDNNDVLAYWLCNTSTLLMLLQHTLRASGTASLTPQRWRSSSASLFGRMSQGLRASPQSAGISFLNNRVLSRLDDLRQVEAKYPALLFKQQLTAFLEKIYGMIRDSLKKEISPLLGLCIQAPRTSRAGLVKGRSQANAGAQQALIAHWQKIVKSLNNYLKIMKANYVPPFLVRKVFTQIFSFVNVQLFNSLLLRRECCSFSNGEYVKAGLAELEQWCCFATEEYVGSAWDELKHIRQAVGFLVIHQKPKKTLNEITNELCPVLSIQQLYRISTMYWDDKYGTHSVSSDVISKMKTLVMDNSNNGVSSSFLLDDDSSIPFSVDDLSKSMQQVDVADVEPPPLIRDNSGFVFLHQRSE</sequence>
<feature type="domain" description="Myosin motor" evidence="13">
    <location>
        <begin position="62"/>
        <end position="732"/>
    </location>
</feature>
<evidence type="ECO:0000313" key="15">
    <source>
        <dbReference type="EMBL" id="CAA3024350.1"/>
    </source>
</evidence>
<dbReference type="InterPro" id="IPR036961">
    <property type="entry name" value="Kinesin_motor_dom_sf"/>
</dbReference>